<keyword evidence="3" id="KW-0217">Developmental protein</keyword>
<evidence type="ECO:0000256" key="3">
    <source>
        <dbReference type="ARBA" id="ARBA00022473"/>
    </source>
</evidence>
<evidence type="ECO:0000256" key="9">
    <source>
        <dbReference type="SAM" id="SignalP"/>
    </source>
</evidence>
<evidence type="ECO:0000256" key="5">
    <source>
        <dbReference type="ARBA" id="ARBA00022687"/>
    </source>
</evidence>
<feature type="domain" description="Dickkopf-related protein 1/2/4 C-terminal subdomain 1" evidence="12">
    <location>
        <begin position="173"/>
        <end position="202"/>
    </location>
</feature>
<feature type="chain" id="PRO_5004778494" evidence="9">
    <location>
        <begin position="34"/>
        <end position="249"/>
    </location>
</feature>
<dbReference type="GO" id="GO:0039706">
    <property type="term" value="F:co-receptor binding"/>
    <property type="evidence" value="ECO:0007669"/>
    <property type="project" value="TreeGrafter"/>
</dbReference>
<dbReference type="PANTHER" id="PTHR12113">
    <property type="entry name" value="DICKKOPF3-LIKE 3"/>
    <property type="match status" value="1"/>
</dbReference>
<name>V9LBW4_CALMI</name>
<dbReference type="InterPro" id="IPR048499">
    <property type="entry name" value="DIKK1/2/4_C-subdom2"/>
</dbReference>
<evidence type="ECO:0000256" key="2">
    <source>
        <dbReference type="ARBA" id="ARBA00010842"/>
    </source>
</evidence>
<dbReference type="InterPro" id="IPR006796">
    <property type="entry name" value="Dickkopf_N"/>
</dbReference>
<feature type="domain" description="Dickkopf N-terminal cysteine-rich" evidence="10">
    <location>
        <begin position="76"/>
        <end position="126"/>
    </location>
</feature>
<sequence>MRQNENSSTCKMMQWKQVGLYVLLALVLSSGWAAEGKAVNRNSIRKQENERLPSSSQGRESQEQTSDNHAADNQACAADGDCATETYCSRSHPRRQNCHSCKTQNKRCHRDRMCCSGNRCIDGICIIELQISKVIKRVPQRLVYEADDDLDIILGNKNRSNTRTSPSATKGLEGDPCLRSSDCLSGFCCSRHLWSKMCKPLLQEDEVCTKHRRKGARVLEIYERCNCEKGLTCQTLQDPGAAIKARLST</sequence>
<organism evidence="13">
    <name type="scientific">Callorhinchus milii</name>
    <name type="common">Ghost shark</name>
    <dbReference type="NCBI Taxonomy" id="7868"/>
    <lineage>
        <taxon>Eukaryota</taxon>
        <taxon>Metazoa</taxon>
        <taxon>Chordata</taxon>
        <taxon>Craniata</taxon>
        <taxon>Vertebrata</taxon>
        <taxon>Chondrichthyes</taxon>
        <taxon>Holocephali</taxon>
        <taxon>Chimaeriformes</taxon>
        <taxon>Callorhinchidae</taxon>
        <taxon>Callorhinchus</taxon>
    </lineage>
</organism>
<feature type="non-terminal residue" evidence="13">
    <location>
        <position position="249"/>
    </location>
</feature>
<evidence type="ECO:0000259" key="12">
    <source>
        <dbReference type="Pfam" id="PF21481"/>
    </source>
</evidence>
<evidence type="ECO:0000256" key="4">
    <source>
        <dbReference type="ARBA" id="ARBA00022525"/>
    </source>
</evidence>
<dbReference type="Pfam" id="PF21481">
    <property type="entry name" value="DIKK1-2-4_C-subdom1"/>
    <property type="match status" value="1"/>
</dbReference>
<comment type="similarity">
    <text evidence="2">Belongs to the dickkopf family.</text>
</comment>
<dbReference type="Gene3D" id="2.10.80.10">
    <property type="entry name" value="Lipase, subunit A"/>
    <property type="match status" value="1"/>
</dbReference>
<evidence type="ECO:0000313" key="13">
    <source>
        <dbReference type="EMBL" id="AFP09804.1"/>
    </source>
</evidence>
<dbReference type="EMBL" id="JW877287">
    <property type="protein sequence ID" value="AFP09804.1"/>
    <property type="molecule type" value="mRNA"/>
</dbReference>
<evidence type="ECO:0000259" key="10">
    <source>
        <dbReference type="Pfam" id="PF04706"/>
    </source>
</evidence>
<keyword evidence="6 9" id="KW-0732">Signal</keyword>
<dbReference type="InterPro" id="IPR039863">
    <property type="entry name" value="DKK1-4"/>
</dbReference>
<evidence type="ECO:0000256" key="7">
    <source>
        <dbReference type="ARBA" id="ARBA00023157"/>
    </source>
</evidence>
<accession>V9LBW4</accession>
<feature type="signal peptide" evidence="9">
    <location>
        <begin position="1"/>
        <end position="33"/>
    </location>
</feature>
<keyword evidence="5" id="KW-0879">Wnt signaling pathway</keyword>
<dbReference type="InterPro" id="IPR048500">
    <property type="entry name" value="DIKK1/2/4_C-subdom1"/>
</dbReference>
<comment type="subcellular location">
    <subcellularLocation>
        <location evidence="1">Secreted</location>
    </subcellularLocation>
</comment>
<proteinExistence type="evidence at transcript level"/>
<dbReference type="Pfam" id="PF21479">
    <property type="entry name" value="DIKK1-2-4_C-subdom2"/>
    <property type="match status" value="1"/>
</dbReference>
<keyword evidence="4" id="KW-0964">Secreted</keyword>
<feature type="region of interest" description="Disordered" evidence="8">
    <location>
        <begin position="44"/>
        <end position="70"/>
    </location>
</feature>
<dbReference type="PANTHER" id="PTHR12113:SF6">
    <property type="entry name" value="DICKKOPF N-TERMINAL CYSTEINE-RICH DOMAIN-CONTAINING PROTEIN"/>
    <property type="match status" value="1"/>
</dbReference>
<dbReference type="GO" id="GO:0016055">
    <property type="term" value="P:Wnt signaling pathway"/>
    <property type="evidence" value="ECO:0007669"/>
    <property type="project" value="UniProtKB-KW"/>
</dbReference>
<evidence type="ECO:0000256" key="1">
    <source>
        <dbReference type="ARBA" id="ARBA00004613"/>
    </source>
</evidence>
<reference evidence="13" key="1">
    <citation type="journal article" date="2014" name="Nature">
        <title>Elephant shark genome provides unique insights into gnathostome evolution.</title>
        <authorList>
            <consortium name="International Elephant Shark Genome Sequencing Consortium"/>
            <person name="Venkatesh B."/>
            <person name="Lee A.P."/>
            <person name="Ravi V."/>
            <person name="Maurya A.K."/>
            <person name="Lian M.M."/>
            <person name="Swann J.B."/>
            <person name="Ohta Y."/>
            <person name="Flajnik M.F."/>
            <person name="Sutoh Y."/>
            <person name="Kasahara M."/>
            <person name="Hoon S."/>
            <person name="Gangu V."/>
            <person name="Roy S.W."/>
            <person name="Irimia M."/>
            <person name="Korzh V."/>
            <person name="Kondrychyn I."/>
            <person name="Lim Z.W."/>
            <person name="Tay B.H."/>
            <person name="Tohari S."/>
            <person name="Kong K.W."/>
            <person name="Ho S."/>
            <person name="Lorente-Galdos B."/>
            <person name="Quilez J."/>
            <person name="Marques-Bonet T."/>
            <person name="Raney B.J."/>
            <person name="Ingham P.W."/>
            <person name="Tay A."/>
            <person name="Hillier L.W."/>
            <person name="Minx P."/>
            <person name="Boehm T."/>
            <person name="Wilson R.K."/>
            <person name="Brenner S."/>
            <person name="Warren W.C."/>
        </authorList>
    </citation>
    <scope>NUCLEOTIDE SEQUENCE</scope>
    <source>
        <tissue evidence="13">Testis</tissue>
    </source>
</reference>
<dbReference type="GO" id="GO:0048019">
    <property type="term" value="F:receptor antagonist activity"/>
    <property type="evidence" value="ECO:0007669"/>
    <property type="project" value="TreeGrafter"/>
</dbReference>
<evidence type="ECO:0000256" key="8">
    <source>
        <dbReference type="SAM" id="MobiDB-lite"/>
    </source>
</evidence>
<evidence type="ECO:0000256" key="6">
    <source>
        <dbReference type="ARBA" id="ARBA00022729"/>
    </source>
</evidence>
<feature type="compositionally biased region" description="Polar residues" evidence="8">
    <location>
        <begin position="52"/>
        <end position="68"/>
    </location>
</feature>
<protein>
    <submittedName>
        <fullName evidence="13">Dickkopf-related protein 2-like protein</fullName>
    </submittedName>
</protein>
<evidence type="ECO:0000259" key="11">
    <source>
        <dbReference type="Pfam" id="PF21479"/>
    </source>
</evidence>
<keyword evidence="7" id="KW-1015">Disulfide bond</keyword>
<dbReference type="Pfam" id="PF04706">
    <property type="entry name" value="Dickkopf_N"/>
    <property type="match status" value="1"/>
</dbReference>
<dbReference type="GO" id="GO:0005615">
    <property type="term" value="C:extracellular space"/>
    <property type="evidence" value="ECO:0007669"/>
    <property type="project" value="TreeGrafter"/>
</dbReference>
<dbReference type="AlphaFoldDB" id="V9LBW4"/>
<feature type="domain" description="Dickkopf-related protein 1/2/4 C-terminal subdomain 2" evidence="11">
    <location>
        <begin position="207"/>
        <end position="246"/>
    </location>
</feature>
<dbReference type="GO" id="GO:0090090">
    <property type="term" value="P:negative regulation of canonical Wnt signaling pathway"/>
    <property type="evidence" value="ECO:0007669"/>
    <property type="project" value="TreeGrafter"/>
</dbReference>